<feature type="transmembrane region" description="Helical" evidence="1">
    <location>
        <begin position="24"/>
        <end position="44"/>
    </location>
</feature>
<dbReference type="Proteomes" id="UP000253772">
    <property type="component" value="Chromosome c1"/>
</dbReference>
<proteinExistence type="predicted"/>
<dbReference type="RefSeq" id="WP_017513373.1">
    <property type="nucleotide sequence ID" value="NZ_CP037900.1"/>
</dbReference>
<evidence type="ECO:0000256" key="1">
    <source>
        <dbReference type="SAM" id="Phobius"/>
    </source>
</evidence>
<keyword evidence="1" id="KW-1133">Transmembrane helix</keyword>
<evidence type="ECO:0000313" key="2">
    <source>
        <dbReference type="EMBL" id="QBP10681.1"/>
    </source>
</evidence>
<organism evidence="2 3">
    <name type="scientific">Cupriavidus metallidurans</name>
    <dbReference type="NCBI Taxonomy" id="119219"/>
    <lineage>
        <taxon>Bacteria</taxon>
        <taxon>Pseudomonadati</taxon>
        <taxon>Pseudomonadota</taxon>
        <taxon>Betaproteobacteria</taxon>
        <taxon>Burkholderiales</taxon>
        <taxon>Burkholderiaceae</taxon>
        <taxon>Cupriavidus</taxon>
    </lineage>
</organism>
<name>A0A482IR11_9BURK</name>
<feature type="transmembrane region" description="Helical" evidence="1">
    <location>
        <begin position="51"/>
        <end position="72"/>
    </location>
</feature>
<sequence length="82" mass="9782">MQTDPEYWFYAKRYGWGWGLPTCWQGWVAYGAYFALLALAVFFFRVDHRPIVFVFVVVILSLALFVVCWIKGEPPRWRWGDD</sequence>
<reference evidence="2 3" key="1">
    <citation type="submission" date="2019-03" db="EMBL/GenBank/DDBJ databases">
        <title>Comparative insights into the high quality Complete genome sequence of highly metal resistant Cupriavidus metallidurans strain BS1 isolated from a gold-copper mine.</title>
        <authorList>
            <person name="Mazhar H.S."/>
            <person name="Rensing C."/>
        </authorList>
    </citation>
    <scope>NUCLEOTIDE SEQUENCE [LARGE SCALE GENOMIC DNA]</scope>
    <source>
        <strain evidence="2 3">BS1</strain>
    </source>
</reference>
<gene>
    <name evidence="2" type="ORF">DDF84_013435</name>
</gene>
<keyword evidence="1" id="KW-0812">Transmembrane</keyword>
<evidence type="ECO:0008006" key="4">
    <source>
        <dbReference type="Google" id="ProtNLM"/>
    </source>
</evidence>
<evidence type="ECO:0000313" key="3">
    <source>
        <dbReference type="Proteomes" id="UP000253772"/>
    </source>
</evidence>
<dbReference type="AlphaFoldDB" id="A0A482IR11"/>
<protein>
    <recommendedName>
        <fullName evidence="4">DUF4175 domain-containing protein</fullName>
    </recommendedName>
</protein>
<dbReference type="EMBL" id="CP037900">
    <property type="protein sequence ID" value="QBP10681.1"/>
    <property type="molecule type" value="Genomic_DNA"/>
</dbReference>
<keyword evidence="1" id="KW-0472">Membrane</keyword>
<accession>A0A482IR11</accession>